<evidence type="ECO:0000313" key="2">
    <source>
        <dbReference type="Proteomes" id="UP000829925"/>
    </source>
</evidence>
<dbReference type="AlphaFoldDB" id="A0A8T9T005"/>
<keyword evidence="2" id="KW-1185">Reference proteome</keyword>
<organism evidence="1 2">
    <name type="scientific">Hymenobacter aerilatus</name>
    <dbReference type="NCBI Taxonomy" id="2932251"/>
    <lineage>
        <taxon>Bacteria</taxon>
        <taxon>Pseudomonadati</taxon>
        <taxon>Bacteroidota</taxon>
        <taxon>Cytophagia</taxon>
        <taxon>Cytophagales</taxon>
        <taxon>Hymenobacteraceae</taxon>
        <taxon>Hymenobacter</taxon>
    </lineage>
</organism>
<dbReference type="EMBL" id="CP095053">
    <property type="protein sequence ID" value="UOR07197.1"/>
    <property type="molecule type" value="Genomic_DNA"/>
</dbReference>
<dbReference type="Proteomes" id="UP000829925">
    <property type="component" value="Chromosome"/>
</dbReference>
<name>A0A8T9T005_9BACT</name>
<dbReference type="KEGG" id="haei:MUN82_08880"/>
<reference evidence="1 2" key="1">
    <citation type="submission" date="2022-04" db="EMBL/GenBank/DDBJ databases">
        <title>Hymenobacter sp. isolated from the air.</title>
        <authorList>
            <person name="Won M."/>
            <person name="Lee C.-M."/>
            <person name="Woen H.-Y."/>
            <person name="Kwon S.-W."/>
        </authorList>
    </citation>
    <scope>NUCLEOTIDE SEQUENCE [LARGE SCALE GENOMIC DNA]</scope>
    <source>
        <strain evidence="2">5413 J-13</strain>
    </source>
</reference>
<gene>
    <name evidence="1" type="ORF">MUN82_08880</name>
</gene>
<protein>
    <submittedName>
        <fullName evidence="1">Uncharacterized protein</fullName>
    </submittedName>
</protein>
<evidence type="ECO:0000313" key="1">
    <source>
        <dbReference type="EMBL" id="UOR07197.1"/>
    </source>
</evidence>
<dbReference type="RefSeq" id="WP_245096767.1">
    <property type="nucleotide sequence ID" value="NZ_CP095053.1"/>
</dbReference>
<accession>A0A8T9T005</accession>
<proteinExistence type="predicted"/>
<sequence>MHTYIITAHIEFPSKTQPIQTGHIRMEIPAESEDEARIKAMKFITSKTKVVIEKCENKKNKEWMDSMMDMLKGSGSKSDLSGFGDIFK</sequence>